<dbReference type="Gene3D" id="2.60.40.1210">
    <property type="entry name" value="Cellobiose dehydrogenase, cytochrome domain"/>
    <property type="match status" value="2"/>
</dbReference>
<dbReference type="PROSITE" id="PS50939">
    <property type="entry name" value="CYTOCHROME_B561"/>
    <property type="match status" value="1"/>
</dbReference>
<evidence type="ECO:0000256" key="5">
    <source>
        <dbReference type="ARBA" id="ARBA00022989"/>
    </source>
</evidence>
<dbReference type="CDD" id="cd08760">
    <property type="entry name" value="Cyt_b561_FRRS1_like"/>
    <property type="match status" value="1"/>
</dbReference>
<dbReference type="CDD" id="cd09630">
    <property type="entry name" value="CDH_like_cytochrome"/>
    <property type="match status" value="1"/>
</dbReference>
<keyword evidence="3 9" id="KW-0812">Transmembrane</keyword>
<dbReference type="Gene3D" id="1.20.120.1770">
    <property type="match status" value="1"/>
</dbReference>
<evidence type="ECO:0000313" key="12">
    <source>
        <dbReference type="EMBL" id="SMR58861.1"/>
    </source>
</evidence>
<dbReference type="Proteomes" id="UP000245764">
    <property type="component" value="Chromosome 10"/>
</dbReference>
<dbReference type="InterPro" id="IPR036939">
    <property type="entry name" value="Cu2_ascorb_mOase_N_sf"/>
</dbReference>
<comment type="subcellular location">
    <subcellularLocation>
        <location evidence="1">Membrane</location>
    </subcellularLocation>
</comment>
<dbReference type="InterPro" id="IPR045266">
    <property type="entry name" value="DOH_DOMON"/>
</dbReference>
<evidence type="ECO:0008006" key="14">
    <source>
        <dbReference type="Google" id="ProtNLM"/>
    </source>
</evidence>
<organism evidence="12 13">
    <name type="scientific">Zymoseptoria tritici ST99CH_1E4</name>
    <dbReference type="NCBI Taxonomy" id="1276532"/>
    <lineage>
        <taxon>Eukaryota</taxon>
        <taxon>Fungi</taxon>
        <taxon>Dikarya</taxon>
        <taxon>Ascomycota</taxon>
        <taxon>Pezizomycotina</taxon>
        <taxon>Dothideomycetes</taxon>
        <taxon>Dothideomycetidae</taxon>
        <taxon>Mycosphaerellales</taxon>
        <taxon>Mycosphaerellaceae</taxon>
        <taxon>Zymoseptoria</taxon>
    </lineage>
</organism>
<dbReference type="InterPro" id="IPR005018">
    <property type="entry name" value="DOMON_domain"/>
</dbReference>
<evidence type="ECO:0000256" key="9">
    <source>
        <dbReference type="SAM" id="Phobius"/>
    </source>
</evidence>
<feature type="domain" description="Cytochrome b561" evidence="11">
    <location>
        <begin position="769"/>
        <end position="965"/>
    </location>
</feature>
<dbReference type="SMART" id="SM00665">
    <property type="entry name" value="B561"/>
    <property type="match status" value="1"/>
</dbReference>
<dbReference type="SUPFAM" id="SSF49742">
    <property type="entry name" value="PHM/PNGase F"/>
    <property type="match status" value="2"/>
</dbReference>
<dbReference type="PANTHER" id="PTHR47797">
    <property type="entry name" value="DEHYDROGENASE, PUTATIVE (AFU_ORTHOLOGUE AFUA_8G05805)-RELATED"/>
    <property type="match status" value="1"/>
</dbReference>
<evidence type="ECO:0000256" key="7">
    <source>
        <dbReference type="ARBA" id="ARBA00023157"/>
    </source>
</evidence>
<feature type="transmembrane region" description="Helical" evidence="9">
    <location>
        <begin position="57"/>
        <end position="79"/>
    </location>
</feature>
<reference evidence="13" key="1">
    <citation type="submission" date="2017-05" db="EMBL/GenBank/DDBJ databases">
        <authorList>
            <person name="Song R."/>
            <person name="Chenine A.L."/>
            <person name="Ruprecht R.M."/>
        </authorList>
    </citation>
    <scope>NUCLEOTIDE SEQUENCE [LARGE SCALE GENOMIC DNA]</scope>
</reference>
<dbReference type="Pfam" id="PF01082">
    <property type="entry name" value="Cu2_monooxygen"/>
    <property type="match status" value="1"/>
</dbReference>
<dbReference type="CDD" id="cd09631">
    <property type="entry name" value="DOMON_DOH"/>
    <property type="match status" value="1"/>
</dbReference>
<dbReference type="GO" id="GO:0005507">
    <property type="term" value="F:copper ion binding"/>
    <property type="evidence" value="ECO:0007669"/>
    <property type="project" value="InterPro"/>
</dbReference>
<dbReference type="PROSITE" id="PS50836">
    <property type="entry name" value="DOMON"/>
    <property type="match status" value="1"/>
</dbReference>
<keyword evidence="2" id="KW-0813">Transport</keyword>
<keyword evidence="6 9" id="KW-0472">Membrane</keyword>
<keyword evidence="4" id="KW-0249">Electron transport</keyword>
<dbReference type="EMBL" id="LT854262">
    <property type="protein sequence ID" value="SMR58861.1"/>
    <property type="molecule type" value="Genomic_DNA"/>
</dbReference>
<gene>
    <name evidence="12" type="ORF">ZT1E4_G9596</name>
</gene>
<dbReference type="InterPro" id="IPR014784">
    <property type="entry name" value="Cu2_ascorb_mOase-like_C"/>
</dbReference>
<evidence type="ECO:0000259" key="11">
    <source>
        <dbReference type="PROSITE" id="PS50939"/>
    </source>
</evidence>
<dbReference type="Pfam" id="PF16010">
    <property type="entry name" value="CDH-cyt"/>
    <property type="match status" value="1"/>
</dbReference>
<evidence type="ECO:0000256" key="4">
    <source>
        <dbReference type="ARBA" id="ARBA00022982"/>
    </source>
</evidence>
<dbReference type="Pfam" id="PF03351">
    <property type="entry name" value="DOMON"/>
    <property type="match status" value="1"/>
</dbReference>
<dbReference type="AlphaFoldDB" id="A0A2H1GZ83"/>
<evidence type="ECO:0000256" key="1">
    <source>
        <dbReference type="ARBA" id="ARBA00004370"/>
    </source>
</evidence>
<dbReference type="SMART" id="SM00664">
    <property type="entry name" value="DoH"/>
    <property type="match status" value="2"/>
</dbReference>
<feature type="transmembrane region" description="Helical" evidence="9">
    <location>
        <begin position="937"/>
        <end position="957"/>
    </location>
</feature>
<evidence type="ECO:0000256" key="2">
    <source>
        <dbReference type="ARBA" id="ARBA00022448"/>
    </source>
</evidence>
<feature type="transmembrane region" description="Helical" evidence="9">
    <location>
        <begin position="839"/>
        <end position="858"/>
    </location>
</feature>
<dbReference type="InterPro" id="IPR000323">
    <property type="entry name" value="Cu2_ascorb_mOase_N"/>
</dbReference>
<keyword evidence="8" id="KW-0325">Glycoprotein</keyword>
<evidence type="ECO:0000256" key="6">
    <source>
        <dbReference type="ARBA" id="ARBA00023136"/>
    </source>
</evidence>
<dbReference type="SUPFAM" id="SSF49344">
    <property type="entry name" value="CBD9-like"/>
    <property type="match status" value="2"/>
</dbReference>
<feature type="transmembrane region" description="Helical" evidence="9">
    <location>
        <begin position="902"/>
        <end position="925"/>
    </location>
</feature>
<evidence type="ECO:0000313" key="13">
    <source>
        <dbReference type="Proteomes" id="UP000245764"/>
    </source>
</evidence>
<dbReference type="GO" id="GO:0016020">
    <property type="term" value="C:membrane"/>
    <property type="evidence" value="ECO:0007669"/>
    <property type="project" value="UniProtKB-SubCell"/>
</dbReference>
<keyword evidence="7" id="KW-1015">Disulfide bond</keyword>
<protein>
    <recommendedName>
        <fullName evidence="14">DOMON domain-containing protein</fullName>
    </recommendedName>
</protein>
<feature type="domain" description="DOMON" evidence="10">
    <location>
        <begin position="108"/>
        <end position="226"/>
    </location>
</feature>
<keyword evidence="5 9" id="KW-1133">Transmembrane helix</keyword>
<dbReference type="Gene3D" id="2.60.120.230">
    <property type="match status" value="1"/>
</dbReference>
<dbReference type="PANTHER" id="PTHR47797:SF1">
    <property type="entry name" value="CYTOCHROME B561 DOMAIN-CONTAINING PROTEIN-RELATED"/>
    <property type="match status" value="1"/>
</dbReference>
<proteinExistence type="predicted"/>
<sequence length="1144" mass="123977">MIIQQLTIGRLNMLQPCFQGALTATDYLSGGTSGTSSPDSVHISLAVAAHQLELRRLLLFCPTMFFLSITLCTLAFSALPAAQSSTDLAWIPFDRDQFSNNTALDNDGNVQLFWKIGDDYSSYGIASRSNGYLALGFSETGAMTGADMALGYKADNGSFMFENRHAQGFVRPDVSPDQTVNMRFKEGDQSDNLTYFIFDKKNMADCLGTQVDVMRDSWQWFIYANSDSNTFAQHKDGQMGKKYVKLGTGKDVSLNVVSNIDNAKNFTVLQPELTIPAKETSYCYTLHKMPAGKKNFLVGEQPGEAGSMLHHLVLYACYDLPDSYLDMLGKDANCDAQAVKNPCNGFVTEWAPGMAGRTFEPGFGKPFGEDLYQYAMLEVHYNNPDLIEGVKDTTGYSFSWTDQQVETEIGSLTTGALQGDGWFLEPGKELVTISRVCTPDCTRNWPEEGITAVAVFHHMHFRGVNTWVQIIRDGKEITPLSTLRHFEYGYQFSKTLNEIKLLPGDRLITTCQYNTMNDTQPVPGGPSSADEMCFAWIDYYPANSILACTEVDLSLIPSSPINGSAGFCLDYTKDDPIFSSASTLTADYELLPPSGNNCSATDAGTSSGLAILQTCPETDVCFSLNVPASSEANLERRAEPGDIFFQLSAPTSYSWVALGQGTTMSNANIFVMYSSADGKNVTLSPRTATGHVMPTHDTAASISLLEGSGIANGKMIANVRCSNCKNTMALSGGDSDWIYAHLKGPSIASDDLETPISQHDDHGAFKWDLSKATGGSDPNPFLAAGSSTTSSSSSSAQPSLRLVQAHGAMASLAFVAIFPIGAILVRLANLSHLAWIHGAIQLLGYAIFIAAAGIGISLAKQGSYLSKPHAGIGLFLLAVLFFMPIVGALQHRLYKKVHKRTVWSYGHIFTGRVAVVLGMINGGLGLKLADAPSRYKIVYGVFAGLSGSLYIGAMIFGQMKSASERKKAVALEKESSGSSTECRRSPTTLFATSCFMASKSIFFLAHPNCFFFRILPRSPTNNRFASRSPCSLLIRIYRRCSDVALRSPASWPVLSRVDEWSASASSITAVATLALIFLTTEEDMKLHLLTIAGLIILATPARATGVTHGDSCTRDELGQKRCEKDGGHVMLCSNKNACVKYPAQ</sequence>
<evidence type="ECO:0000256" key="8">
    <source>
        <dbReference type="ARBA" id="ARBA00023180"/>
    </source>
</evidence>
<feature type="transmembrane region" description="Helical" evidence="9">
    <location>
        <begin position="870"/>
        <end position="890"/>
    </location>
</feature>
<evidence type="ECO:0000259" key="10">
    <source>
        <dbReference type="PROSITE" id="PS50836"/>
    </source>
</evidence>
<accession>A0A2H1GZ83</accession>
<name>A0A2H1GZ83_ZYMTR</name>
<dbReference type="InterPro" id="IPR006593">
    <property type="entry name" value="Cyt_b561/ferric_Rdtase_TM"/>
</dbReference>
<dbReference type="InterPro" id="IPR008977">
    <property type="entry name" value="PHM/PNGase_F_dom_sf"/>
</dbReference>
<dbReference type="Pfam" id="PF03712">
    <property type="entry name" value="Cu2_monoox_C"/>
    <property type="match status" value="1"/>
</dbReference>
<feature type="transmembrane region" description="Helical" evidence="9">
    <location>
        <begin position="807"/>
        <end position="827"/>
    </location>
</feature>
<evidence type="ECO:0000256" key="3">
    <source>
        <dbReference type="ARBA" id="ARBA00022692"/>
    </source>
</evidence>
<dbReference type="Gene3D" id="2.60.120.310">
    <property type="entry name" value="Copper type II, ascorbate-dependent monooxygenase, N-terminal domain"/>
    <property type="match status" value="1"/>
</dbReference>
<dbReference type="InterPro" id="IPR015920">
    <property type="entry name" value="Cellobiose_DH-like_cyt"/>
</dbReference>
<dbReference type="GO" id="GO:0016715">
    <property type="term" value="F:oxidoreductase activity, acting on paired donors, with incorporation or reduction of molecular oxygen, reduced ascorbate as one donor, and incorporation of one atom of oxygen"/>
    <property type="evidence" value="ECO:0007669"/>
    <property type="project" value="InterPro"/>
</dbReference>
<dbReference type="InterPro" id="IPR024548">
    <property type="entry name" value="Cu2_monoox_C"/>
</dbReference>